<protein>
    <submittedName>
        <fullName evidence="10">ATP-BINDING CASSETTE TRANSPORTER</fullName>
    </submittedName>
</protein>
<dbReference type="InterPro" id="IPR013581">
    <property type="entry name" value="PDR_assoc"/>
</dbReference>
<keyword evidence="2 5" id="KW-0812">Transmembrane</keyword>
<evidence type="ECO:0000259" key="8">
    <source>
        <dbReference type="Pfam" id="PF08370"/>
    </source>
</evidence>
<dbReference type="SUPFAM" id="SSF52540">
    <property type="entry name" value="P-loop containing nucleoside triphosphate hydrolases"/>
    <property type="match status" value="1"/>
</dbReference>
<dbReference type="Pfam" id="PF00005">
    <property type="entry name" value="ABC_tran"/>
    <property type="match status" value="1"/>
</dbReference>
<feature type="domain" description="Pleiotropic ABC efflux transporter N-terminal" evidence="9">
    <location>
        <begin position="39"/>
        <end position="84"/>
    </location>
</feature>
<accession>A0A9Q0PRC0</accession>
<dbReference type="Proteomes" id="UP001151532">
    <property type="component" value="Chromosome 9"/>
</dbReference>
<dbReference type="AlphaFoldDB" id="A0A9Q0PRC0"/>
<proteinExistence type="predicted"/>
<evidence type="ECO:0000256" key="2">
    <source>
        <dbReference type="ARBA" id="ARBA00022692"/>
    </source>
</evidence>
<feature type="domain" description="Plant PDR ABC transporter associated" evidence="8">
    <location>
        <begin position="333"/>
        <end position="397"/>
    </location>
</feature>
<dbReference type="GO" id="GO:0016887">
    <property type="term" value="F:ATP hydrolysis activity"/>
    <property type="evidence" value="ECO:0007669"/>
    <property type="project" value="InterPro"/>
</dbReference>
<feature type="domain" description="ABC transporter" evidence="6">
    <location>
        <begin position="110"/>
        <end position="216"/>
    </location>
</feature>
<feature type="domain" description="ABC-2 type transporter transmembrane" evidence="7">
    <location>
        <begin position="233"/>
        <end position="328"/>
    </location>
</feature>
<reference evidence="10" key="1">
    <citation type="submission" date="2022-11" db="EMBL/GenBank/DDBJ databases">
        <authorList>
            <person name="Hyden B.L."/>
            <person name="Feng K."/>
            <person name="Yates T."/>
            <person name="Jawdy S."/>
            <person name="Smart L.B."/>
            <person name="Muchero W."/>
        </authorList>
    </citation>
    <scope>NUCLEOTIDE SEQUENCE</scope>
    <source>
        <tissue evidence="10">Shoot tip</tissue>
    </source>
</reference>
<dbReference type="PANTHER" id="PTHR48040:SF60">
    <property type="entry name" value="ABC TRANSPORTER DOMAIN-CONTAINING PROTEIN"/>
    <property type="match status" value="1"/>
</dbReference>
<feature type="transmembrane region" description="Helical" evidence="5">
    <location>
        <begin position="360"/>
        <end position="387"/>
    </location>
</feature>
<comment type="caution">
    <text evidence="10">The sequence shown here is derived from an EMBL/GenBank/DDBJ whole genome shotgun (WGS) entry which is preliminary data.</text>
</comment>
<keyword evidence="11" id="KW-1185">Reference proteome</keyword>
<dbReference type="Pfam" id="PF08370">
    <property type="entry name" value="PDR_assoc"/>
    <property type="match status" value="1"/>
</dbReference>
<dbReference type="InterPro" id="IPR029481">
    <property type="entry name" value="ABC_trans_N"/>
</dbReference>
<evidence type="ECO:0000313" key="10">
    <source>
        <dbReference type="EMBL" id="KAJ6692995.1"/>
    </source>
</evidence>
<evidence type="ECO:0000313" key="11">
    <source>
        <dbReference type="Proteomes" id="UP001151532"/>
    </source>
</evidence>
<keyword evidence="4 5" id="KW-0472">Membrane</keyword>
<evidence type="ECO:0000256" key="3">
    <source>
        <dbReference type="ARBA" id="ARBA00022989"/>
    </source>
</evidence>
<feature type="transmembrane region" description="Helical" evidence="5">
    <location>
        <begin position="276"/>
        <end position="298"/>
    </location>
</feature>
<evidence type="ECO:0000256" key="5">
    <source>
        <dbReference type="SAM" id="Phobius"/>
    </source>
</evidence>
<reference evidence="10" key="2">
    <citation type="journal article" date="2023" name="Int. J. Mol. Sci.">
        <title>De Novo Assembly and Annotation of 11 Diverse Shrub Willow (Salix) Genomes Reveals Novel Gene Organization in Sex-Linked Regions.</title>
        <authorList>
            <person name="Hyden B."/>
            <person name="Feng K."/>
            <person name="Yates T.B."/>
            <person name="Jawdy S."/>
            <person name="Cereghino C."/>
            <person name="Smart L.B."/>
            <person name="Muchero W."/>
        </authorList>
    </citation>
    <scope>NUCLEOTIDE SEQUENCE</scope>
    <source>
        <tissue evidence="10">Shoot tip</tissue>
    </source>
</reference>
<organism evidence="10 11">
    <name type="scientific">Salix purpurea</name>
    <name type="common">Purple osier willow</name>
    <dbReference type="NCBI Taxonomy" id="77065"/>
    <lineage>
        <taxon>Eukaryota</taxon>
        <taxon>Viridiplantae</taxon>
        <taxon>Streptophyta</taxon>
        <taxon>Embryophyta</taxon>
        <taxon>Tracheophyta</taxon>
        <taxon>Spermatophyta</taxon>
        <taxon>Magnoliopsida</taxon>
        <taxon>eudicotyledons</taxon>
        <taxon>Gunneridae</taxon>
        <taxon>Pentapetalae</taxon>
        <taxon>rosids</taxon>
        <taxon>fabids</taxon>
        <taxon>Malpighiales</taxon>
        <taxon>Salicaceae</taxon>
        <taxon>Saliceae</taxon>
        <taxon>Salix</taxon>
    </lineage>
</organism>
<dbReference type="Pfam" id="PF14510">
    <property type="entry name" value="ABC_trans_N"/>
    <property type="match status" value="1"/>
</dbReference>
<keyword evidence="10" id="KW-0547">Nucleotide-binding</keyword>
<evidence type="ECO:0000259" key="9">
    <source>
        <dbReference type="Pfam" id="PF14510"/>
    </source>
</evidence>
<evidence type="ECO:0000259" key="6">
    <source>
        <dbReference type="Pfam" id="PF00005"/>
    </source>
</evidence>
<evidence type="ECO:0000256" key="4">
    <source>
        <dbReference type="ARBA" id="ARBA00023136"/>
    </source>
</evidence>
<dbReference type="Gene3D" id="3.40.50.300">
    <property type="entry name" value="P-loop containing nucleotide triphosphate hydrolases"/>
    <property type="match status" value="1"/>
</dbReference>
<name>A0A9Q0PRC0_SALPP</name>
<sequence>MEESLKEVTGMVLDEVAKLGTEDKKQFMESPYKIVEEDYDYLRRLRKRVDRVGMELPRIEIRFQNLSVKGEAYVGSRALPTLLNTTLNAVEGVAQMAGLSPSKKRTVNILQDVKGIVRPSRMSLLLGPPGSGKTTLLKALAGRLDNDIKVTGKVTYCGHELSEFVPQKTCAYISKHELHYGQMTVRETLYFSGRCMGAGTRDRILSELLRREKEADIKPNPRTNNNHCHNCFYYFLKNRRESWTKERFFKQLLAFFSTYQMTLSLYRFIAVVGRKLLVANILGFLTMVTVIVLGGFIITKDDIELWMRWGYYLSPIMYGQNAISINEFLDNRWGNLTGSPHESTVGKSLLKERGFFTDEYWYWICVGVLLGLSLIFNFLFIAALEFLNAPADSKAMIADDDTENVSTRKLPPSSEGKISQREYKHSKIPNKQYKKGMALPFQPISLAFNNVNYYVDMPVVTHVHQFIFQDS</sequence>
<dbReference type="Pfam" id="PF01061">
    <property type="entry name" value="ABC2_membrane"/>
    <property type="match status" value="1"/>
</dbReference>
<dbReference type="EMBL" id="JAPFFK010000018">
    <property type="protein sequence ID" value="KAJ6692995.1"/>
    <property type="molecule type" value="Genomic_DNA"/>
</dbReference>
<evidence type="ECO:0000256" key="1">
    <source>
        <dbReference type="ARBA" id="ARBA00004141"/>
    </source>
</evidence>
<dbReference type="GO" id="GO:0140359">
    <property type="term" value="F:ABC-type transporter activity"/>
    <property type="evidence" value="ECO:0007669"/>
    <property type="project" value="InterPro"/>
</dbReference>
<dbReference type="InterPro" id="IPR003439">
    <property type="entry name" value="ABC_transporter-like_ATP-bd"/>
</dbReference>
<gene>
    <name evidence="10" type="ORF">OIU79_014683</name>
</gene>
<dbReference type="PANTHER" id="PTHR48040">
    <property type="entry name" value="PLEIOTROPIC DRUG RESISTANCE PROTEIN 1-LIKE ISOFORM X1"/>
    <property type="match status" value="1"/>
</dbReference>
<dbReference type="GO" id="GO:0016020">
    <property type="term" value="C:membrane"/>
    <property type="evidence" value="ECO:0007669"/>
    <property type="project" value="UniProtKB-SubCell"/>
</dbReference>
<keyword evidence="10" id="KW-0067">ATP-binding</keyword>
<keyword evidence="3 5" id="KW-1133">Transmembrane helix</keyword>
<comment type="subcellular location">
    <subcellularLocation>
        <location evidence="1">Membrane</location>
        <topology evidence="1">Multi-pass membrane protein</topology>
    </subcellularLocation>
</comment>
<dbReference type="GO" id="GO:0005524">
    <property type="term" value="F:ATP binding"/>
    <property type="evidence" value="ECO:0007669"/>
    <property type="project" value="UniProtKB-KW"/>
</dbReference>
<feature type="transmembrane region" description="Helical" evidence="5">
    <location>
        <begin position="248"/>
        <end position="269"/>
    </location>
</feature>
<dbReference type="InterPro" id="IPR013525">
    <property type="entry name" value="ABC2_TM"/>
</dbReference>
<dbReference type="InterPro" id="IPR027417">
    <property type="entry name" value="P-loop_NTPase"/>
</dbReference>
<evidence type="ECO:0000259" key="7">
    <source>
        <dbReference type="Pfam" id="PF01061"/>
    </source>
</evidence>
<dbReference type="OrthoDB" id="245989at2759"/>